<sequence>MKHLIAAVCIALIAGGAYYGATRNAADTEQKEQTRPMRDAENAFYDAAGAKAGETEKVRTVCANFARDPAKDAEPVKSFLSKCRQFGFL</sequence>
<keyword evidence="3" id="KW-1185">Reference proteome</keyword>
<dbReference type="RefSeq" id="WP_105732659.1">
    <property type="nucleotide sequence ID" value="NZ_PVBT01000001.1"/>
</dbReference>
<feature type="signal peptide" evidence="1">
    <location>
        <begin position="1"/>
        <end position="19"/>
    </location>
</feature>
<dbReference type="EMBL" id="PVBT01000001">
    <property type="protein sequence ID" value="PRD58419.1"/>
    <property type="molecule type" value="Genomic_DNA"/>
</dbReference>
<evidence type="ECO:0000313" key="2">
    <source>
        <dbReference type="EMBL" id="PRD58419.1"/>
    </source>
</evidence>
<feature type="chain" id="PRO_5015516406" description="Entry exclusion protein TrbK-alt" evidence="1">
    <location>
        <begin position="20"/>
        <end position="89"/>
    </location>
</feature>
<protein>
    <recommendedName>
        <fullName evidence="4">Entry exclusion protein TrbK-alt</fullName>
    </recommendedName>
</protein>
<organism evidence="2 3">
    <name type="scientific">Phyllobacterium myrsinacearum</name>
    <dbReference type="NCBI Taxonomy" id="28101"/>
    <lineage>
        <taxon>Bacteria</taxon>
        <taxon>Pseudomonadati</taxon>
        <taxon>Pseudomonadota</taxon>
        <taxon>Alphaproteobacteria</taxon>
        <taxon>Hyphomicrobiales</taxon>
        <taxon>Phyllobacteriaceae</taxon>
        <taxon>Phyllobacterium</taxon>
    </lineage>
</organism>
<gene>
    <name evidence="2" type="ORF">C5750_04710</name>
</gene>
<reference evidence="2 3" key="1">
    <citation type="submission" date="2018-02" db="EMBL/GenBank/DDBJ databases">
        <title>The draft genome of Phyllobacterium myrsinacearum DSM5892.</title>
        <authorList>
            <person name="Li L."/>
            <person name="Liu L."/>
            <person name="Zhang X."/>
            <person name="Wang T."/>
        </authorList>
    </citation>
    <scope>NUCLEOTIDE SEQUENCE [LARGE SCALE GENOMIC DNA]</scope>
    <source>
        <strain evidence="2 3">DSM 5892</strain>
    </source>
</reference>
<dbReference type="Proteomes" id="UP000238563">
    <property type="component" value="Unassembled WGS sequence"/>
</dbReference>
<evidence type="ECO:0000313" key="3">
    <source>
        <dbReference type="Proteomes" id="UP000238563"/>
    </source>
</evidence>
<evidence type="ECO:0008006" key="4">
    <source>
        <dbReference type="Google" id="ProtNLM"/>
    </source>
</evidence>
<evidence type="ECO:0000256" key="1">
    <source>
        <dbReference type="SAM" id="SignalP"/>
    </source>
</evidence>
<comment type="caution">
    <text evidence="2">The sequence shown here is derived from an EMBL/GenBank/DDBJ whole genome shotgun (WGS) entry which is preliminary data.</text>
</comment>
<dbReference type="AlphaFoldDB" id="A0A2S9JYM8"/>
<name>A0A2S9JYM8_9HYPH</name>
<keyword evidence="1" id="KW-0732">Signal</keyword>
<proteinExistence type="predicted"/>
<accession>A0A2S9JYM8</accession>